<dbReference type="NCBIfam" id="TIGR00589">
    <property type="entry name" value="ogt"/>
    <property type="match status" value="1"/>
</dbReference>
<comment type="similarity">
    <text evidence="2 9">Belongs to the MGMT family.</text>
</comment>
<dbReference type="InterPro" id="IPR036388">
    <property type="entry name" value="WH-like_DNA-bd_sf"/>
</dbReference>
<comment type="subcellular location">
    <subcellularLocation>
        <location evidence="9">Cytoplasm</location>
    </subcellularLocation>
</comment>
<dbReference type="PANTHER" id="PTHR10815">
    <property type="entry name" value="METHYLATED-DNA--PROTEIN-CYSTEINE METHYLTRANSFERASE"/>
    <property type="match status" value="1"/>
</dbReference>
<dbReference type="Pfam" id="PF02870">
    <property type="entry name" value="Methyltransf_1N"/>
    <property type="match status" value="1"/>
</dbReference>
<name>A0A1H3GSV3_9GAMM</name>
<evidence type="ECO:0000313" key="12">
    <source>
        <dbReference type="EMBL" id="SDY05409.1"/>
    </source>
</evidence>
<feature type="domain" description="Methylated-DNA-[protein]-cysteine S-methyltransferase DNA binding" evidence="10">
    <location>
        <begin position="77"/>
        <end position="156"/>
    </location>
</feature>
<feature type="active site" description="Nucleophile; methyl group acceptor" evidence="9">
    <location>
        <position position="128"/>
    </location>
</feature>
<comment type="catalytic activity">
    <reaction evidence="1 9">
        <text>a 4-O-methyl-thymidine in DNA + L-cysteinyl-[protein] = a thymidine in DNA + S-methyl-L-cysteinyl-[protein]</text>
        <dbReference type="Rhea" id="RHEA:53428"/>
        <dbReference type="Rhea" id="RHEA-COMP:10131"/>
        <dbReference type="Rhea" id="RHEA-COMP:10132"/>
        <dbReference type="Rhea" id="RHEA-COMP:13555"/>
        <dbReference type="Rhea" id="RHEA-COMP:13556"/>
        <dbReference type="ChEBI" id="CHEBI:29950"/>
        <dbReference type="ChEBI" id="CHEBI:82612"/>
        <dbReference type="ChEBI" id="CHEBI:137386"/>
        <dbReference type="ChEBI" id="CHEBI:137387"/>
        <dbReference type="EC" id="2.1.1.63"/>
    </reaction>
</comment>
<reference evidence="12 13" key="1">
    <citation type="submission" date="2016-10" db="EMBL/GenBank/DDBJ databases">
        <authorList>
            <person name="de Groot N.N."/>
        </authorList>
    </citation>
    <scope>NUCLEOTIDE SEQUENCE [LARGE SCALE GENOMIC DNA]</scope>
    <source>
        <strain evidence="12 13">DSM 19219</strain>
    </source>
</reference>
<evidence type="ECO:0000256" key="5">
    <source>
        <dbReference type="ARBA" id="ARBA00022679"/>
    </source>
</evidence>
<dbReference type="PROSITE" id="PS00374">
    <property type="entry name" value="MGMT"/>
    <property type="match status" value="1"/>
</dbReference>
<evidence type="ECO:0000256" key="8">
    <source>
        <dbReference type="ARBA" id="ARBA00049348"/>
    </source>
</evidence>
<dbReference type="CDD" id="cd06445">
    <property type="entry name" value="ATase"/>
    <property type="match status" value="1"/>
</dbReference>
<dbReference type="InterPro" id="IPR036631">
    <property type="entry name" value="MGMT_N_sf"/>
</dbReference>
<dbReference type="AlphaFoldDB" id="A0A1H3GSV3"/>
<feature type="domain" description="Methylguanine DNA methyltransferase ribonuclease-like" evidence="11">
    <location>
        <begin position="17"/>
        <end position="73"/>
    </location>
</feature>
<proteinExistence type="inferred from homology"/>
<dbReference type="EMBL" id="FNNI01000010">
    <property type="protein sequence ID" value="SDY05409.1"/>
    <property type="molecule type" value="Genomic_DNA"/>
</dbReference>
<dbReference type="RefSeq" id="WP_092571849.1">
    <property type="nucleotide sequence ID" value="NZ_BMXH01000011.1"/>
</dbReference>
<comment type="catalytic activity">
    <reaction evidence="8 9">
        <text>a 6-O-methyl-2'-deoxyguanosine in DNA + L-cysteinyl-[protein] = S-methyl-L-cysteinyl-[protein] + a 2'-deoxyguanosine in DNA</text>
        <dbReference type="Rhea" id="RHEA:24000"/>
        <dbReference type="Rhea" id="RHEA-COMP:10131"/>
        <dbReference type="Rhea" id="RHEA-COMP:10132"/>
        <dbReference type="Rhea" id="RHEA-COMP:11367"/>
        <dbReference type="Rhea" id="RHEA-COMP:11368"/>
        <dbReference type="ChEBI" id="CHEBI:29950"/>
        <dbReference type="ChEBI" id="CHEBI:82612"/>
        <dbReference type="ChEBI" id="CHEBI:85445"/>
        <dbReference type="ChEBI" id="CHEBI:85448"/>
        <dbReference type="EC" id="2.1.1.63"/>
    </reaction>
</comment>
<keyword evidence="13" id="KW-1185">Reference proteome</keyword>
<dbReference type="SUPFAM" id="SSF53155">
    <property type="entry name" value="Methylated DNA-protein cysteine methyltransferase domain"/>
    <property type="match status" value="1"/>
</dbReference>
<evidence type="ECO:0000259" key="10">
    <source>
        <dbReference type="Pfam" id="PF01035"/>
    </source>
</evidence>
<dbReference type="InterPro" id="IPR036217">
    <property type="entry name" value="MethylDNA_cys_MeTrfase_DNAb"/>
</dbReference>
<keyword evidence="6 9" id="KW-0227">DNA damage</keyword>
<evidence type="ECO:0000313" key="13">
    <source>
        <dbReference type="Proteomes" id="UP000198500"/>
    </source>
</evidence>
<evidence type="ECO:0000256" key="6">
    <source>
        <dbReference type="ARBA" id="ARBA00022763"/>
    </source>
</evidence>
<evidence type="ECO:0000256" key="9">
    <source>
        <dbReference type="HAMAP-Rule" id="MF_00772"/>
    </source>
</evidence>
<keyword evidence="7 9" id="KW-0234">DNA repair</keyword>
<dbReference type="Gene3D" id="3.30.160.70">
    <property type="entry name" value="Methylated DNA-protein cysteine methyltransferase domain"/>
    <property type="match status" value="1"/>
</dbReference>
<evidence type="ECO:0000256" key="7">
    <source>
        <dbReference type="ARBA" id="ARBA00023204"/>
    </source>
</evidence>
<organism evidence="12 13">
    <name type="scientific">Aidingimonas halophila</name>
    <dbReference type="NCBI Taxonomy" id="574349"/>
    <lineage>
        <taxon>Bacteria</taxon>
        <taxon>Pseudomonadati</taxon>
        <taxon>Pseudomonadota</taxon>
        <taxon>Gammaproteobacteria</taxon>
        <taxon>Oceanospirillales</taxon>
        <taxon>Halomonadaceae</taxon>
        <taxon>Aidingimonas</taxon>
    </lineage>
</organism>
<keyword evidence="4 9" id="KW-0489">Methyltransferase</keyword>
<dbReference type="GO" id="GO:0005737">
    <property type="term" value="C:cytoplasm"/>
    <property type="evidence" value="ECO:0007669"/>
    <property type="project" value="UniProtKB-SubCell"/>
</dbReference>
<evidence type="ECO:0000256" key="3">
    <source>
        <dbReference type="ARBA" id="ARBA00022490"/>
    </source>
</evidence>
<comment type="miscellaneous">
    <text evidence="9">This enzyme catalyzes only one turnover and therefore is not strictly catalytic. According to one definition, an enzyme is a biocatalyst that acts repeatedly and over many reaction cycles.</text>
</comment>
<dbReference type="Gene3D" id="1.10.10.10">
    <property type="entry name" value="Winged helix-like DNA-binding domain superfamily/Winged helix DNA-binding domain"/>
    <property type="match status" value="1"/>
</dbReference>
<dbReference type="InterPro" id="IPR008332">
    <property type="entry name" value="MethylG_MeTrfase_N"/>
</dbReference>
<dbReference type="GO" id="GO:0006307">
    <property type="term" value="P:DNA alkylation repair"/>
    <property type="evidence" value="ECO:0007669"/>
    <property type="project" value="UniProtKB-UniRule"/>
</dbReference>
<dbReference type="Pfam" id="PF01035">
    <property type="entry name" value="DNA_binding_1"/>
    <property type="match status" value="1"/>
</dbReference>
<evidence type="ECO:0000256" key="2">
    <source>
        <dbReference type="ARBA" id="ARBA00008711"/>
    </source>
</evidence>
<sequence length="174" mass="18957">MSSLDALDYYLPADDEPLGPIRLRANEHGLTEIAFVTADDEPPRPNPHTRRGQQQLAEYFAGQRQSFDLPLAPQGTPFQQRVWQALLSIPFGSTASYAEIAAHLDDPKAVRAVGAANGRNPLAIVVPCHRVIGSDGSLTGYAGGLERKRWLLAFEAGEMPFRLDLADPASLHDT</sequence>
<protein>
    <recommendedName>
        <fullName evidence="9">Methylated-DNA--protein-cysteine methyltransferase</fullName>
        <ecNumber evidence="9">2.1.1.63</ecNumber>
    </recommendedName>
    <alternativeName>
        <fullName evidence="9">6-O-methylguanine-DNA methyltransferase</fullName>
        <shortName evidence="9">MGMT</shortName>
    </alternativeName>
    <alternativeName>
        <fullName evidence="9">O-6-methylguanine-DNA-alkyltransferase</fullName>
    </alternativeName>
</protein>
<comment type="function">
    <text evidence="9">Involved in the cellular defense against the biological effects of O6-methylguanine (O6-MeG) and O4-methylthymine (O4-MeT) in DNA. Repairs the methylated nucleobase in DNA by stoichiometrically transferring the methyl group to a cysteine residue in the enzyme. This is a suicide reaction: the enzyme is irreversibly inactivated.</text>
</comment>
<evidence type="ECO:0000259" key="11">
    <source>
        <dbReference type="Pfam" id="PF02870"/>
    </source>
</evidence>
<dbReference type="InterPro" id="IPR023546">
    <property type="entry name" value="MGMT"/>
</dbReference>
<dbReference type="GO" id="GO:0032259">
    <property type="term" value="P:methylation"/>
    <property type="evidence" value="ECO:0007669"/>
    <property type="project" value="UniProtKB-KW"/>
</dbReference>
<keyword evidence="3 9" id="KW-0963">Cytoplasm</keyword>
<dbReference type="OrthoDB" id="9811249at2"/>
<evidence type="ECO:0000256" key="4">
    <source>
        <dbReference type="ARBA" id="ARBA00022603"/>
    </source>
</evidence>
<dbReference type="Proteomes" id="UP000198500">
    <property type="component" value="Unassembled WGS sequence"/>
</dbReference>
<keyword evidence="5 9" id="KW-0808">Transferase</keyword>
<dbReference type="STRING" id="574349.SAMN05443545_11022"/>
<dbReference type="HAMAP" id="MF_00772">
    <property type="entry name" value="OGT"/>
    <property type="match status" value="1"/>
</dbReference>
<dbReference type="InterPro" id="IPR001497">
    <property type="entry name" value="MethylDNA_cys_MeTrfase_AS"/>
</dbReference>
<gene>
    <name evidence="12" type="ORF">SAMN05443545_11022</name>
</gene>
<dbReference type="FunFam" id="1.10.10.10:FF:000214">
    <property type="entry name" value="Methylated-DNA--protein-cysteine methyltransferase"/>
    <property type="match status" value="1"/>
</dbReference>
<dbReference type="EC" id="2.1.1.63" evidence="9"/>
<accession>A0A1H3GSV3</accession>
<dbReference type="InterPro" id="IPR014048">
    <property type="entry name" value="MethylDNA_cys_MeTrfase_DNA-bd"/>
</dbReference>
<dbReference type="PANTHER" id="PTHR10815:SF5">
    <property type="entry name" value="METHYLATED-DNA--PROTEIN-CYSTEINE METHYLTRANSFERASE"/>
    <property type="match status" value="1"/>
</dbReference>
<evidence type="ECO:0000256" key="1">
    <source>
        <dbReference type="ARBA" id="ARBA00001286"/>
    </source>
</evidence>
<dbReference type="SUPFAM" id="SSF46767">
    <property type="entry name" value="Methylated DNA-protein cysteine methyltransferase, C-terminal domain"/>
    <property type="match status" value="1"/>
</dbReference>
<dbReference type="GO" id="GO:0003908">
    <property type="term" value="F:methylated-DNA-[protein]-cysteine S-methyltransferase activity"/>
    <property type="evidence" value="ECO:0007669"/>
    <property type="project" value="UniProtKB-UniRule"/>
</dbReference>